<evidence type="ECO:0000256" key="2">
    <source>
        <dbReference type="SAM" id="Coils"/>
    </source>
</evidence>
<dbReference type="GO" id="GO:0005737">
    <property type="term" value="C:cytoplasm"/>
    <property type="evidence" value="ECO:0007669"/>
    <property type="project" value="TreeGrafter"/>
</dbReference>
<proteinExistence type="predicted"/>
<comment type="caution">
    <text evidence="5">The sequence shown here is derived from an EMBL/GenBank/DDBJ whole genome shotgun (WGS) entry which is preliminary data.</text>
</comment>
<dbReference type="EMBL" id="JXXN02004532">
    <property type="protein sequence ID" value="THD20517.1"/>
    <property type="molecule type" value="Genomic_DNA"/>
</dbReference>
<feature type="region of interest" description="Disordered" evidence="3">
    <location>
        <begin position="471"/>
        <end position="511"/>
    </location>
</feature>
<feature type="compositionally biased region" description="Polar residues" evidence="3">
    <location>
        <begin position="489"/>
        <end position="502"/>
    </location>
</feature>
<feature type="coiled-coil region" evidence="2">
    <location>
        <begin position="243"/>
        <end position="270"/>
    </location>
</feature>
<reference evidence="5" key="1">
    <citation type="submission" date="2019-03" db="EMBL/GenBank/DDBJ databases">
        <title>Improved annotation for the trematode Fasciola hepatica.</title>
        <authorList>
            <person name="Choi Y.-J."/>
            <person name="Martin J."/>
            <person name="Mitreva M."/>
        </authorList>
    </citation>
    <scope>NUCLEOTIDE SEQUENCE [LARGE SCALE GENOMIC DNA]</scope>
</reference>
<gene>
    <name evidence="5" type="ORF">D915_008788</name>
</gene>
<protein>
    <submittedName>
        <fullName evidence="5">Translin-associated factor X-interacting protein 1</fullName>
    </submittedName>
</protein>
<dbReference type="Pfam" id="PF15739">
    <property type="entry name" value="TSNAXIP1_N"/>
    <property type="match status" value="1"/>
</dbReference>
<keyword evidence="1 2" id="KW-0175">Coiled coil</keyword>
<dbReference type="AlphaFoldDB" id="A0A4E0RHH8"/>
<dbReference type="InterPro" id="IPR032755">
    <property type="entry name" value="TSNAXIP1_N"/>
</dbReference>
<sequence>MVLLDISEAFDRVWHKGLLAKIPSLGFSSALVSWTSSFLSKRTISVRVDGVLSQPFPKMNYVCRYLISDETKNKVLIKRDKEDVLNKFNGRYESFYFPPAYDINNRLTIDAWPAHAGSRSRATNQVYVSPEGHLIQQSAEKSKLPPVKKPRFLEILEARINKEKAKFRVVEGKPDPLRLQIYREIFTIFIQTCVYYGPLLARIKAEYESYLVHVQDQLKKLQPIRELLWTVSQECENRVGDMRRRENKDIKKLKQEKKALLTQISNLYEKGKSLSVEVDHLTTELEKKADDWRTESDGRKLLVSEVNELTSRLKEMETLARAEVIDDSEDPIKLRLALDQAHKTINQLQTQVIEFEARYEAQVSRTKYEEVRKNLASQIEENLRLKEELESTQSRYDLLQEHCVTLNTYRDLYYIQVTYASRIVATKGEPAQKVDVLSAILNKWRRITADKPWAEVQRMVADEILRLESGQLPSTVRTSRAPRHRPTMTPGSGQDPPTTNTRDSIHRSDAA</sequence>
<feature type="domain" description="Translin-associated factor X-interacting protein 1 N-terminal" evidence="4">
    <location>
        <begin position="157"/>
        <end position="267"/>
    </location>
</feature>
<evidence type="ECO:0000256" key="1">
    <source>
        <dbReference type="ARBA" id="ARBA00023054"/>
    </source>
</evidence>
<evidence type="ECO:0000313" key="6">
    <source>
        <dbReference type="Proteomes" id="UP000230066"/>
    </source>
</evidence>
<evidence type="ECO:0000256" key="3">
    <source>
        <dbReference type="SAM" id="MobiDB-lite"/>
    </source>
</evidence>
<keyword evidence="6" id="KW-1185">Reference proteome</keyword>
<dbReference type="PANTHER" id="PTHR16306:SF0">
    <property type="entry name" value="TRANSLIN-ASSOCIATED FACTOR X-INTERACTING PROTEIN 1"/>
    <property type="match status" value="1"/>
</dbReference>
<name>A0A4E0RHH8_FASHE</name>
<evidence type="ECO:0000313" key="5">
    <source>
        <dbReference type="EMBL" id="THD20517.1"/>
    </source>
</evidence>
<dbReference type="PANTHER" id="PTHR16306">
    <property type="entry name" value="TRANSLIN-ASSOCIATED FACTOR X-INTERACTING PROTEIN 1"/>
    <property type="match status" value="1"/>
</dbReference>
<feature type="coiled-coil region" evidence="2">
    <location>
        <begin position="299"/>
        <end position="402"/>
    </location>
</feature>
<accession>A0A4E0RHH8</accession>
<organism evidence="5 6">
    <name type="scientific">Fasciola hepatica</name>
    <name type="common">Liver fluke</name>
    <dbReference type="NCBI Taxonomy" id="6192"/>
    <lineage>
        <taxon>Eukaryota</taxon>
        <taxon>Metazoa</taxon>
        <taxon>Spiralia</taxon>
        <taxon>Lophotrochozoa</taxon>
        <taxon>Platyhelminthes</taxon>
        <taxon>Trematoda</taxon>
        <taxon>Digenea</taxon>
        <taxon>Plagiorchiida</taxon>
        <taxon>Echinostomata</taxon>
        <taxon>Echinostomatoidea</taxon>
        <taxon>Fasciolidae</taxon>
        <taxon>Fasciola</taxon>
    </lineage>
</organism>
<dbReference type="Proteomes" id="UP000230066">
    <property type="component" value="Unassembled WGS sequence"/>
</dbReference>
<evidence type="ECO:0000259" key="4">
    <source>
        <dbReference type="Pfam" id="PF15739"/>
    </source>
</evidence>